<dbReference type="EMBL" id="QQAZ01000005">
    <property type="protein sequence ID" value="RDI51144.1"/>
    <property type="molecule type" value="Genomic_DNA"/>
</dbReference>
<proteinExistence type="inferred from homology"/>
<sequence>MADKLDPPVPVTDVGEMERAILAERMAGWSEKYPDVRVTRRKYLSDPVTVLQHWSGSAQLVVVGSRGRGGFLGMLLGSTSNSLVQHAKCPVMVVHPEKP</sequence>
<dbReference type="STRING" id="1210089.GCA_001613165_04782"/>
<comment type="caution">
    <text evidence="3">The sequence shown here is derived from an EMBL/GenBank/DDBJ whole genome shotgun (WGS) entry which is preliminary data.</text>
</comment>
<dbReference type="InterPro" id="IPR014729">
    <property type="entry name" value="Rossmann-like_a/b/a_fold"/>
</dbReference>
<gene>
    <name evidence="3" type="ORF">DFR68_105622</name>
</gene>
<evidence type="ECO:0000313" key="4">
    <source>
        <dbReference type="Proteomes" id="UP000255355"/>
    </source>
</evidence>
<evidence type="ECO:0000259" key="2">
    <source>
        <dbReference type="Pfam" id="PF00582"/>
    </source>
</evidence>
<dbReference type="InterPro" id="IPR006015">
    <property type="entry name" value="Universal_stress_UspA"/>
</dbReference>
<name>A0A370H5H8_9NOCA</name>
<dbReference type="Pfam" id="PF00582">
    <property type="entry name" value="Usp"/>
    <property type="match status" value="1"/>
</dbReference>
<accession>A0A370H5H8</accession>
<dbReference type="AlphaFoldDB" id="A0A370H5H8"/>
<dbReference type="Proteomes" id="UP000255355">
    <property type="component" value="Unassembled WGS sequence"/>
</dbReference>
<evidence type="ECO:0000256" key="1">
    <source>
        <dbReference type="ARBA" id="ARBA00008791"/>
    </source>
</evidence>
<reference evidence="3 4" key="1">
    <citation type="submission" date="2018-07" db="EMBL/GenBank/DDBJ databases">
        <title>Genomic Encyclopedia of Type Strains, Phase IV (KMG-IV): sequencing the most valuable type-strain genomes for metagenomic binning, comparative biology and taxonomic classification.</title>
        <authorList>
            <person name="Goeker M."/>
        </authorList>
    </citation>
    <scope>NUCLEOTIDE SEQUENCE [LARGE SCALE GENOMIC DNA]</scope>
    <source>
        <strain evidence="3 4">DSM 44952</strain>
    </source>
</reference>
<protein>
    <submittedName>
        <fullName evidence="3">Universal stress protein family protein</fullName>
    </submittedName>
</protein>
<dbReference type="InterPro" id="IPR006016">
    <property type="entry name" value="UspA"/>
</dbReference>
<dbReference type="Gene3D" id="3.40.50.620">
    <property type="entry name" value="HUPs"/>
    <property type="match status" value="1"/>
</dbReference>
<evidence type="ECO:0000313" key="3">
    <source>
        <dbReference type="EMBL" id="RDI51144.1"/>
    </source>
</evidence>
<dbReference type="PRINTS" id="PR01438">
    <property type="entry name" value="UNVRSLSTRESS"/>
</dbReference>
<comment type="similarity">
    <text evidence="1">Belongs to the universal stress protein A family.</text>
</comment>
<keyword evidence="4" id="KW-1185">Reference proteome</keyword>
<feature type="domain" description="UspA" evidence="2">
    <location>
        <begin position="21"/>
        <end position="95"/>
    </location>
</feature>
<organism evidence="3 4">
    <name type="scientific">Nocardia mexicana</name>
    <dbReference type="NCBI Taxonomy" id="279262"/>
    <lineage>
        <taxon>Bacteria</taxon>
        <taxon>Bacillati</taxon>
        <taxon>Actinomycetota</taxon>
        <taxon>Actinomycetes</taxon>
        <taxon>Mycobacteriales</taxon>
        <taxon>Nocardiaceae</taxon>
        <taxon>Nocardia</taxon>
    </lineage>
</organism>
<dbReference type="SUPFAM" id="SSF52402">
    <property type="entry name" value="Adenine nucleotide alpha hydrolases-like"/>
    <property type="match status" value="1"/>
</dbReference>